<reference evidence="1 2" key="2">
    <citation type="submission" date="2020-04" db="EMBL/GenBank/DDBJ databases">
        <authorList>
            <person name="Fomenkov A."/>
            <person name="Anton B.P."/>
            <person name="Roberts R.J."/>
        </authorList>
    </citation>
    <scope>NUCLEOTIDE SEQUENCE [LARGE SCALE GENOMIC DNA]</scope>
    <source>
        <strain evidence="1 2">S2</strain>
    </source>
</reference>
<name>A0A6H1PBR8_PRIMG</name>
<dbReference type="AlphaFoldDB" id="A0A6H1PBR8"/>
<dbReference type="EMBL" id="CP051128">
    <property type="protein sequence ID" value="QIZ10993.1"/>
    <property type="molecule type" value="Genomic_DNA"/>
</dbReference>
<reference evidence="1 2" key="1">
    <citation type="submission" date="2020-04" db="EMBL/GenBank/DDBJ databases">
        <title>Genome-Wide Identification of 5-Methylcytosine Sites in Bacterial Genomes By High-Throughput Sequencing of MspJI Restriction Fragments.</title>
        <authorList>
            <person name="Wu V."/>
        </authorList>
    </citation>
    <scope>NUCLEOTIDE SEQUENCE [LARGE SCALE GENOMIC DNA]</scope>
    <source>
        <strain evidence="1 2">S2</strain>
    </source>
</reference>
<dbReference type="Proteomes" id="UP000501868">
    <property type="component" value="Chromosome"/>
</dbReference>
<organism evidence="1 2">
    <name type="scientific">Priestia megaterium</name>
    <name type="common">Bacillus megaterium</name>
    <dbReference type="NCBI Taxonomy" id="1404"/>
    <lineage>
        <taxon>Bacteria</taxon>
        <taxon>Bacillati</taxon>
        <taxon>Bacillota</taxon>
        <taxon>Bacilli</taxon>
        <taxon>Bacillales</taxon>
        <taxon>Bacillaceae</taxon>
        <taxon>Priestia</taxon>
    </lineage>
</organism>
<accession>A0A6H1PBR8</accession>
<dbReference type="InterPro" id="IPR025459">
    <property type="entry name" value="DUF4279"/>
</dbReference>
<protein>
    <submittedName>
        <fullName evidence="1">DUF4279 domain-containing protein</fullName>
    </submittedName>
</protein>
<dbReference type="Pfam" id="PF14106">
    <property type="entry name" value="DUF4279"/>
    <property type="match status" value="1"/>
</dbReference>
<proteinExistence type="predicted"/>
<gene>
    <name evidence="1" type="ORF">HFZ78_17415</name>
</gene>
<sequence length="81" mass="9607">MQKPSRVKRKGELLTQDIKIKDSYWSYQVKFKNNEELNKVLGELLDTLLPYKTFISKIAEIHDAYIYFGLSSNLGRKRFHL</sequence>
<evidence type="ECO:0000313" key="1">
    <source>
        <dbReference type="EMBL" id="QIZ10993.1"/>
    </source>
</evidence>
<evidence type="ECO:0000313" key="2">
    <source>
        <dbReference type="Proteomes" id="UP000501868"/>
    </source>
</evidence>